<evidence type="ECO:0000313" key="1">
    <source>
        <dbReference type="EMBL" id="CBY26809.1"/>
    </source>
</evidence>
<dbReference type="GO" id="GO:0016746">
    <property type="term" value="F:acyltransferase activity"/>
    <property type="evidence" value="ECO:0007669"/>
    <property type="project" value="UniProtKB-KW"/>
</dbReference>
<evidence type="ECO:0000313" key="2">
    <source>
        <dbReference type="Proteomes" id="UP000008084"/>
    </source>
</evidence>
<proteinExistence type="predicted"/>
<organism evidence="1 2">
    <name type="scientific">Yersinia enterocolitica subsp. palearctica serotype O:3 (strain DSM 13030 / CIP 106945 / Y11)</name>
    <dbReference type="NCBI Taxonomy" id="930944"/>
    <lineage>
        <taxon>Bacteria</taxon>
        <taxon>Pseudomonadati</taxon>
        <taxon>Pseudomonadota</taxon>
        <taxon>Gammaproteobacteria</taxon>
        <taxon>Enterobacterales</taxon>
        <taxon>Yersiniaceae</taxon>
        <taxon>Yersinia</taxon>
    </lineage>
</organism>
<keyword evidence="1" id="KW-0378">Hydrolase</keyword>
<gene>
    <name evidence="1" type="ordered locus">Y11_13721</name>
</gene>
<dbReference type="Proteomes" id="UP000008084">
    <property type="component" value="Chromosome"/>
</dbReference>
<dbReference type="EMBL" id="FR729477">
    <property type="protein sequence ID" value="CBY26809.1"/>
    <property type="molecule type" value="Genomic_DNA"/>
</dbReference>
<protein>
    <submittedName>
        <fullName evidence="1">Putative hydrolase or acyltransferase RutD in novel pyrimidine catabolism pathway</fullName>
    </submittedName>
</protein>
<sequence>MSYGGHAMSVTNSEQFNGILLSYLLMDTGIAKCELALNQSNTSAIHL</sequence>
<reference evidence="1 2" key="1">
    <citation type="journal article" date="2011" name="J. Bacteriol.">
        <title>Complete genome sequence of Yersinia enterocolitica subsp. palearctica serogroup O:3.</title>
        <authorList>
            <person name="Batzilla J."/>
            <person name="Hoper D."/>
            <person name="Antonenka U."/>
            <person name="Heesemann J."/>
            <person name="Rakin A."/>
        </authorList>
    </citation>
    <scope>NUCLEOTIDE SEQUENCE [LARGE SCALE GENOMIC DNA]</scope>
    <source>
        <strain evidence="2">DSM 13030 / CIP 106945 / Y11</strain>
    </source>
</reference>
<keyword evidence="1" id="KW-0808">Transferase</keyword>
<dbReference type="GO" id="GO:0016787">
    <property type="term" value="F:hydrolase activity"/>
    <property type="evidence" value="ECO:0007669"/>
    <property type="project" value="UniProtKB-KW"/>
</dbReference>
<accession>A0A0H3NU22</accession>
<dbReference type="PATRIC" id="fig|930944.6.peg.1362"/>
<dbReference type="HOGENOM" id="CLU_3174989_0_0_6"/>
<dbReference type="KEGG" id="yey:Y11_13721"/>
<name>A0A0H3NU22_YERE1</name>
<dbReference type="AlphaFoldDB" id="A0A0H3NU22"/>
<keyword evidence="1" id="KW-0012">Acyltransferase</keyword>